<dbReference type="PANTHER" id="PTHR28629:SF4">
    <property type="entry name" value="TRIOKINASE_FMN CYCLASE"/>
    <property type="match status" value="1"/>
</dbReference>
<dbReference type="PROSITE" id="PS51480">
    <property type="entry name" value="DHAL"/>
    <property type="match status" value="1"/>
</dbReference>
<dbReference type="InterPro" id="IPR036117">
    <property type="entry name" value="DhaL_dom_sf"/>
</dbReference>
<dbReference type="EMBL" id="CP002281">
    <property type="protein sequence ID" value="ADO82636.1"/>
    <property type="molecule type" value="Genomic_DNA"/>
</dbReference>
<dbReference type="Gene3D" id="1.25.40.340">
    <property type="match status" value="1"/>
</dbReference>
<dbReference type="GO" id="GO:0004371">
    <property type="term" value="F:glycerone kinase activity"/>
    <property type="evidence" value="ECO:0007669"/>
    <property type="project" value="InterPro"/>
</dbReference>
<feature type="domain" description="DhaL" evidence="3">
    <location>
        <begin position="5"/>
        <end position="205"/>
    </location>
</feature>
<dbReference type="PANTHER" id="PTHR28629">
    <property type="entry name" value="TRIOKINASE/FMN CYCLASE"/>
    <property type="match status" value="1"/>
</dbReference>
<sequence length="207" mass="22012">MIDNKKLLDVLNNIGDRIIENKMVLNDLDTAIGDGDHGINMSRGFTNVKDKLKDLEGKDCTTILNTVAMTLISTVGGASGPLYGTAFMKSAAAVKGMESIDSKAFLSILKASIDGIQMRGKAVKGEKTILDSLIPAYEAYEKSLSDEESGTKALEQAVIAARDGVEYTKTIKATKGRASYLGDRSIGHADPGATSTKLILEAILEVL</sequence>
<evidence type="ECO:0000256" key="2">
    <source>
        <dbReference type="ARBA" id="ARBA00022777"/>
    </source>
</evidence>
<proteinExistence type="predicted"/>
<organism evidence="4 5">
    <name type="scientific">Ilyobacter polytropus (strain ATCC 51220 / DSM 2926 / LMG 16218 / CuHBu1)</name>
    <dbReference type="NCBI Taxonomy" id="572544"/>
    <lineage>
        <taxon>Bacteria</taxon>
        <taxon>Fusobacteriati</taxon>
        <taxon>Fusobacteriota</taxon>
        <taxon>Fusobacteriia</taxon>
        <taxon>Fusobacteriales</taxon>
        <taxon>Fusobacteriaceae</taxon>
        <taxon>Ilyobacter</taxon>
    </lineage>
</organism>
<dbReference type="HOGENOM" id="CLU_066424_5_0_0"/>
<dbReference type="InterPro" id="IPR050861">
    <property type="entry name" value="Dihydroxyacetone_Kinase"/>
</dbReference>
<dbReference type="AlphaFoldDB" id="E3H7Q4"/>
<dbReference type="Proteomes" id="UP000006875">
    <property type="component" value="Chromosome"/>
</dbReference>
<dbReference type="eggNOG" id="COG1461">
    <property type="taxonomic scope" value="Bacteria"/>
</dbReference>
<dbReference type="GO" id="GO:0019563">
    <property type="term" value="P:glycerol catabolic process"/>
    <property type="evidence" value="ECO:0007669"/>
    <property type="project" value="TreeGrafter"/>
</dbReference>
<dbReference type="InterPro" id="IPR012737">
    <property type="entry name" value="DhaK_L_YcgS"/>
</dbReference>
<keyword evidence="5" id="KW-1185">Reference proteome</keyword>
<accession>E3H7Q4</accession>
<keyword evidence="2 4" id="KW-0418">Kinase</keyword>
<dbReference type="SMART" id="SM01120">
    <property type="entry name" value="Dak2"/>
    <property type="match status" value="1"/>
</dbReference>
<dbReference type="STRING" id="572544.Ilyop_0850"/>
<dbReference type="Pfam" id="PF02734">
    <property type="entry name" value="Dak2"/>
    <property type="match status" value="1"/>
</dbReference>
<evidence type="ECO:0000259" key="3">
    <source>
        <dbReference type="PROSITE" id="PS51480"/>
    </source>
</evidence>
<dbReference type="InterPro" id="IPR004007">
    <property type="entry name" value="DhaL_dom"/>
</dbReference>
<dbReference type="GO" id="GO:0047324">
    <property type="term" value="F:phosphoenolpyruvate-glycerone phosphotransferase activity"/>
    <property type="evidence" value="ECO:0007669"/>
    <property type="project" value="UniProtKB-EC"/>
</dbReference>
<reference evidence="4 5" key="1">
    <citation type="journal article" date="2010" name="Stand. Genomic Sci.">
        <title>Complete genome sequence of Ilyobacter polytropus type strain (CuHbu1).</title>
        <authorList>
            <person name="Sikorski J."/>
            <person name="Chertkov O."/>
            <person name="Lapidus A."/>
            <person name="Nolan M."/>
            <person name="Lucas S."/>
            <person name="Del Rio T.G."/>
            <person name="Tice H."/>
            <person name="Cheng J.F."/>
            <person name="Tapia R."/>
            <person name="Han C."/>
            <person name="Goodwin L."/>
            <person name="Pitluck S."/>
            <person name="Liolios K."/>
            <person name="Ivanova N."/>
            <person name="Mavromatis K."/>
            <person name="Mikhailova N."/>
            <person name="Pati A."/>
            <person name="Chen A."/>
            <person name="Palaniappan K."/>
            <person name="Land M."/>
            <person name="Hauser L."/>
            <person name="Chang Y.J."/>
            <person name="Jeffries C.D."/>
            <person name="Brambilla E."/>
            <person name="Yasawong M."/>
            <person name="Rohde M."/>
            <person name="Pukall R."/>
            <person name="Spring S."/>
            <person name="Goker M."/>
            <person name="Woyke T."/>
            <person name="Bristow J."/>
            <person name="Eisen J.A."/>
            <person name="Markowitz V."/>
            <person name="Hugenholtz P."/>
            <person name="Kyrpides N.C."/>
            <person name="Klenk H.P."/>
        </authorList>
    </citation>
    <scope>NUCLEOTIDE SEQUENCE [LARGE SCALE GENOMIC DNA]</scope>
    <source>
        <strain evidence="5">ATCC 51220 / DSM 2926 / LMG 16218 / CuHBu1</strain>
    </source>
</reference>
<dbReference type="SUPFAM" id="SSF101473">
    <property type="entry name" value="DhaL-like"/>
    <property type="match status" value="1"/>
</dbReference>
<dbReference type="GO" id="GO:0005829">
    <property type="term" value="C:cytosol"/>
    <property type="evidence" value="ECO:0007669"/>
    <property type="project" value="TreeGrafter"/>
</dbReference>
<evidence type="ECO:0000313" key="4">
    <source>
        <dbReference type="EMBL" id="ADO82636.1"/>
    </source>
</evidence>
<name>E3H7Q4_ILYPC</name>
<evidence type="ECO:0000256" key="1">
    <source>
        <dbReference type="ARBA" id="ARBA00022679"/>
    </source>
</evidence>
<gene>
    <name evidence="4" type="ordered locus">Ilyop_0850</name>
</gene>
<dbReference type="EC" id="2.7.1.121" evidence="4"/>
<dbReference type="FunFam" id="1.25.40.340:FF:000002">
    <property type="entry name" value="Dihydroxyacetone kinase, L subunit"/>
    <property type="match status" value="1"/>
</dbReference>
<dbReference type="OrthoDB" id="9800291at2"/>
<dbReference type="RefSeq" id="WP_013387306.1">
    <property type="nucleotide sequence ID" value="NC_014632.1"/>
</dbReference>
<protein>
    <submittedName>
        <fullName evidence="4">Dihydroxyacetone kinase DhaL subunit</fullName>
        <ecNumber evidence="4">2.7.1.121</ecNumber>
    </submittedName>
</protein>
<keyword evidence="1 4" id="KW-0808">Transferase</keyword>
<dbReference type="NCBIfam" id="TIGR02365">
    <property type="entry name" value="dha_L_ycgS"/>
    <property type="match status" value="1"/>
</dbReference>
<dbReference type="KEGG" id="ipo:Ilyop_0850"/>
<evidence type="ECO:0000313" key="5">
    <source>
        <dbReference type="Proteomes" id="UP000006875"/>
    </source>
</evidence>